<keyword evidence="2" id="KW-1185">Reference proteome</keyword>
<evidence type="ECO:0000313" key="1">
    <source>
        <dbReference type="EMBL" id="SOD20356.1"/>
    </source>
</evidence>
<dbReference type="EMBL" id="OCMT01000005">
    <property type="protein sequence ID" value="SOD20356.1"/>
    <property type="molecule type" value="Genomic_DNA"/>
</dbReference>
<accession>A0A286AEN1</accession>
<dbReference type="AlphaFoldDB" id="A0A286AEN1"/>
<dbReference type="Proteomes" id="UP000219281">
    <property type="component" value="Unassembled WGS sequence"/>
</dbReference>
<evidence type="ECO:0000313" key="2">
    <source>
        <dbReference type="Proteomes" id="UP000219281"/>
    </source>
</evidence>
<name>A0A286AEN1_9SPHI</name>
<gene>
    <name evidence="1" type="ORF">SAMN06297358_4072</name>
</gene>
<organism evidence="1 2">
    <name type="scientific">Pedobacter xixiisoli</name>
    <dbReference type="NCBI Taxonomy" id="1476464"/>
    <lineage>
        <taxon>Bacteria</taxon>
        <taxon>Pseudomonadati</taxon>
        <taxon>Bacteroidota</taxon>
        <taxon>Sphingobacteriia</taxon>
        <taxon>Sphingobacteriales</taxon>
        <taxon>Sphingobacteriaceae</taxon>
        <taxon>Pedobacter</taxon>
    </lineage>
</organism>
<protein>
    <recommendedName>
        <fullName evidence="3">SH3 domain-containing protein</fullName>
    </recommendedName>
</protein>
<dbReference type="Gene3D" id="2.30.30.40">
    <property type="entry name" value="SH3 Domains"/>
    <property type="match status" value="1"/>
</dbReference>
<evidence type="ECO:0008006" key="3">
    <source>
        <dbReference type="Google" id="ProtNLM"/>
    </source>
</evidence>
<dbReference type="RefSeq" id="WP_097133864.1">
    <property type="nucleotide sequence ID" value="NZ_OCMT01000005.1"/>
</dbReference>
<reference evidence="2" key="1">
    <citation type="submission" date="2017-09" db="EMBL/GenBank/DDBJ databases">
        <authorList>
            <person name="Varghese N."/>
            <person name="Submissions S."/>
        </authorList>
    </citation>
    <scope>NUCLEOTIDE SEQUENCE [LARGE SCALE GENOMIC DNA]</scope>
    <source>
        <strain evidence="2">CGMCC 1.12803</strain>
    </source>
</reference>
<proteinExistence type="predicted"/>
<dbReference type="OrthoDB" id="947521at2"/>
<sequence>MIIRQNKALEIKTYTNKKESHCDKDSFSYFGFWDYEKHGDEELKHVSQLEKSGSRIYFYTKKNQNDDLLETTRDCFVTLNEDDDSTIPDPDLLRLYAINGTPNVYEKIKQIPPTILKSLKKKPKDWKIYLDFMGTVEKTIAVPKASIFKNPAATQPTKMYLIKGDKVEILSQDGQWVKIRYYGKATIEGWLRIDDIGK</sequence>